<evidence type="ECO:0000313" key="2">
    <source>
        <dbReference type="Proteomes" id="UP001175226"/>
    </source>
</evidence>
<keyword evidence="2" id="KW-1185">Reference proteome</keyword>
<name>A0AA39J7M6_9AGAR</name>
<dbReference type="EMBL" id="JAUEPT010000047">
    <property type="protein sequence ID" value="KAK0437662.1"/>
    <property type="molecule type" value="Genomic_DNA"/>
</dbReference>
<gene>
    <name evidence="1" type="ORF">EV421DRAFT_1827513</name>
</gene>
<evidence type="ECO:0000313" key="1">
    <source>
        <dbReference type="EMBL" id="KAK0437662.1"/>
    </source>
</evidence>
<comment type="caution">
    <text evidence="1">The sequence shown here is derived from an EMBL/GenBank/DDBJ whole genome shotgun (WGS) entry which is preliminary data.</text>
</comment>
<dbReference type="Proteomes" id="UP001175226">
    <property type="component" value="Unassembled WGS sequence"/>
</dbReference>
<reference evidence="1" key="1">
    <citation type="submission" date="2023-06" db="EMBL/GenBank/DDBJ databases">
        <authorList>
            <consortium name="Lawrence Berkeley National Laboratory"/>
            <person name="Ahrendt S."/>
            <person name="Sahu N."/>
            <person name="Indic B."/>
            <person name="Wong-Bajracharya J."/>
            <person name="Merenyi Z."/>
            <person name="Ke H.-M."/>
            <person name="Monk M."/>
            <person name="Kocsube S."/>
            <person name="Drula E."/>
            <person name="Lipzen A."/>
            <person name="Balint B."/>
            <person name="Henrissat B."/>
            <person name="Andreopoulos B."/>
            <person name="Martin F.M."/>
            <person name="Harder C.B."/>
            <person name="Rigling D."/>
            <person name="Ford K.L."/>
            <person name="Foster G.D."/>
            <person name="Pangilinan J."/>
            <person name="Papanicolaou A."/>
            <person name="Barry K."/>
            <person name="LaButti K."/>
            <person name="Viragh M."/>
            <person name="Koriabine M."/>
            <person name="Yan M."/>
            <person name="Riley R."/>
            <person name="Champramary S."/>
            <person name="Plett K.L."/>
            <person name="Tsai I.J."/>
            <person name="Slot J."/>
            <person name="Sipos G."/>
            <person name="Plett J."/>
            <person name="Nagy L.G."/>
            <person name="Grigoriev I.V."/>
        </authorList>
    </citation>
    <scope>NUCLEOTIDE SEQUENCE</scope>
    <source>
        <strain evidence="1">FPL87.14</strain>
    </source>
</reference>
<accession>A0AA39J7M6</accession>
<organism evidence="1 2">
    <name type="scientific">Armillaria borealis</name>
    <dbReference type="NCBI Taxonomy" id="47425"/>
    <lineage>
        <taxon>Eukaryota</taxon>
        <taxon>Fungi</taxon>
        <taxon>Dikarya</taxon>
        <taxon>Basidiomycota</taxon>
        <taxon>Agaricomycotina</taxon>
        <taxon>Agaricomycetes</taxon>
        <taxon>Agaricomycetidae</taxon>
        <taxon>Agaricales</taxon>
        <taxon>Marasmiineae</taxon>
        <taxon>Physalacriaceae</taxon>
        <taxon>Armillaria</taxon>
    </lineage>
</organism>
<protein>
    <submittedName>
        <fullName evidence="1">Uncharacterized protein</fullName>
    </submittedName>
</protein>
<sequence>MGYKILFSEYPQHPTTKLPRKFYYLFISHQVLPLSSETLWKYGALGYLFVRSSVLQRHSPGVRCFPGAREYLHPKVLEGFWGYLTGLSEAMKKTGNQSPDPETFPGWHIQDLHRAVVIRCICASIVHSGTQPRPILSFLASIVPHHPEWSRILDTLNSPDDKYSIEKYNFHWYPSPDDKECLKKDMKDVVRILDECLKAARGSNNDINQVCS</sequence>
<proteinExistence type="predicted"/>
<dbReference type="AlphaFoldDB" id="A0AA39J7M6"/>